<dbReference type="SUPFAM" id="SSF52141">
    <property type="entry name" value="Uracil-DNA glycosylase-like"/>
    <property type="match status" value="1"/>
</dbReference>
<dbReference type="InterPro" id="IPR005122">
    <property type="entry name" value="Uracil-DNA_glycosylase-like"/>
</dbReference>
<dbReference type="GO" id="GO:0004844">
    <property type="term" value="F:uracil DNA N-glycosylase activity"/>
    <property type="evidence" value="ECO:0007669"/>
    <property type="project" value="UniProtKB-EC"/>
</dbReference>
<evidence type="ECO:0000256" key="4">
    <source>
        <dbReference type="ARBA" id="ARBA00019403"/>
    </source>
</evidence>
<comment type="catalytic activity">
    <reaction evidence="1">
        <text>Hydrolyzes single-stranded DNA or mismatched double-stranded DNA and polynucleotides, releasing free uracil.</text>
        <dbReference type="EC" id="3.2.2.27"/>
    </reaction>
</comment>
<evidence type="ECO:0000256" key="7">
    <source>
        <dbReference type="ARBA" id="ARBA00022763"/>
    </source>
</evidence>
<keyword evidence="10" id="KW-0411">Iron-sulfur</keyword>
<evidence type="ECO:0000259" key="13">
    <source>
        <dbReference type="SMART" id="SM00986"/>
    </source>
</evidence>
<evidence type="ECO:0000256" key="3">
    <source>
        <dbReference type="ARBA" id="ARBA00012030"/>
    </source>
</evidence>
<gene>
    <name evidence="14" type="ORF">KDAU_23300</name>
</gene>
<dbReference type="InterPro" id="IPR051536">
    <property type="entry name" value="UDG_Type-4/5"/>
</dbReference>
<comment type="similarity">
    <text evidence="2">Belongs to the uracil-DNA glycosylase (UDG) superfamily. Type 4 (UDGa) family.</text>
</comment>
<name>A0A401ZDN8_9CHLR</name>
<keyword evidence="5" id="KW-0004">4Fe-4S</keyword>
<evidence type="ECO:0000256" key="8">
    <source>
        <dbReference type="ARBA" id="ARBA00022801"/>
    </source>
</evidence>
<dbReference type="InterPro" id="IPR005273">
    <property type="entry name" value="Ura-DNA_glyco_family4"/>
</dbReference>
<dbReference type="EMBL" id="BIFQ01000001">
    <property type="protein sequence ID" value="GCE05001.1"/>
    <property type="molecule type" value="Genomic_DNA"/>
</dbReference>
<evidence type="ECO:0000256" key="11">
    <source>
        <dbReference type="ARBA" id="ARBA00023204"/>
    </source>
</evidence>
<keyword evidence="6" id="KW-0479">Metal-binding</keyword>
<dbReference type="SMART" id="SM00987">
    <property type="entry name" value="UreE_C"/>
    <property type="match status" value="1"/>
</dbReference>
<keyword evidence="11" id="KW-0234">DNA repair</keyword>
<feature type="domain" description="Uracil-DNA glycosylase-like" evidence="13">
    <location>
        <begin position="31"/>
        <end position="176"/>
    </location>
</feature>
<keyword evidence="8" id="KW-0378">Hydrolase</keyword>
<evidence type="ECO:0000256" key="1">
    <source>
        <dbReference type="ARBA" id="ARBA00001400"/>
    </source>
</evidence>
<dbReference type="Pfam" id="PF03167">
    <property type="entry name" value="UDG"/>
    <property type="match status" value="1"/>
</dbReference>
<comment type="caution">
    <text evidence="14">The sequence shown here is derived from an EMBL/GenBank/DDBJ whole genome shotgun (WGS) entry which is preliminary data.</text>
</comment>
<dbReference type="Gene3D" id="3.40.470.10">
    <property type="entry name" value="Uracil-DNA glycosylase-like domain"/>
    <property type="match status" value="1"/>
</dbReference>
<dbReference type="GO" id="GO:0006281">
    <property type="term" value="P:DNA repair"/>
    <property type="evidence" value="ECO:0007669"/>
    <property type="project" value="UniProtKB-KW"/>
</dbReference>
<dbReference type="InterPro" id="IPR036895">
    <property type="entry name" value="Uracil-DNA_glycosylase-like_sf"/>
</dbReference>
<keyword evidence="7" id="KW-0227">DNA damage</keyword>
<accession>A0A401ZDN8</accession>
<dbReference type="AlphaFoldDB" id="A0A401ZDN8"/>
<evidence type="ECO:0000256" key="5">
    <source>
        <dbReference type="ARBA" id="ARBA00022485"/>
    </source>
</evidence>
<evidence type="ECO:0000256" key="6">
    <source>
        <dbReference type="ARBA" id="ARBA00022723"/>
    </source>
</evidence>
<keyword evidence="9" id="KW-0408">Iron</keyword>
<dbReference type="NCBIfam" id="TIGR00758">
    <property type="entry name" value="UDG_fam4"/>
    <property type="match status" value="1"/>
</dbReference>
<proteinExistence type="inferred from homology"/>
<dbReference type="SMART" id="SM00986">
    <property type="entry name" value="UDG"/>
    <property type="match status" value="1"/>
</dbReference>
<dbReference type="PANTHER" id="PTHR33693">
    <property type="entry name" value="TYPE-5 URACIL-DNA GLYCOSYLASE"/>
    <property type="match status" value="1"/>
</dbReference>
<evidence type="ECO:0000313" key="14">
    <source>
        <dbReference type="EMBL" id="GCE05001.1"/>
    </source>
</evidence>
<dbReference type="Proteomes" id="UP000287224">
    <property type="component" value="Unassembled WGS sequence"/>
</dbReference>
<evidence type="ECO:0000256" key="10">
    <source>
        <dbReference type="ARBA" id="ARBA00023014"/>
    </source>
</evidence>
<feature type="region of interest" description="Disordered" evidence="12">
    <location>
        <begin position="191"/>
        <end position="214"/>
    </location>
</feature>
<dbReference type="GO" id="GO:0046872">
    <property type="term" value="F:metal ion binding"/>
    <property type="evidence" value="ECO:0007669"/>
    <property type="project" value="UniProtKB-KW"/>
</dbReference>
<dbReference type="RefSeq" id="WP_126596096.1">
    <property type="nucleotide sequence ID" value="NZ_BIFQ01000001.1"/>
</dbReference>
<dbReference type="EC" id="3.2.2.27" evidence="3"/>
<evidence type="ECO:0000313" key="15">
    <source>
        <dbReference type="Proteomes" id="UP000287224"/>
    </source>
</evidence>
<evidence type="ECO:0000256" key="12">
    <source>
        <dbReference type="SAM" id="MobiDB-lite"/>
    </source>
</evidence>
<dbReference type="GO" id="GO:0051539">
    <property type="term" value="F:4 iron, 4 sulfur cluster binding"/>
    <property type="evidence" value="ECO:0007669"/>
    <property type="project" value="UniProtKB-KW"/>
</dbReference>
<keyword evidence="15" id="KW-1185">Reference proteome</keyword>
<dbReference type="PANTHER" id="PTHR33693:SF1">
    <property type="entry name" value="TYPE-4 URACIL-DNA GLYCOSYLASE"/>
    <property type="match status" value="1"/>
</dbReference>
<dbReference type="CDD" id="cd10030">
    <property type="entry name" value="UDG-F4_TTUDGA_SPO1dp_like"/>
    <property type="match status" value="1"/>
</dbReference>
<reference evidence="15" key="1">
    <citation type="submission" date="2018-12" db="EMBL/GenBank/DDBJ databases">
        <title>Tengunoibacter tsumagoiensis gen. nov., sp. nov., Dictyobacter kobayashii sp. nov., D. alpinus sp. nov., and D. joshuensis sp. nov. and description of Dictyobacteraceae fam. nov. within the order Ktedonobacterales isolated from Tengu-no-mugimeshi.</title>
        <authorList>
            <person name="Wang C.M."/>
            <person name="Zheng Y."/>
            <person name="Sakai Y."/>
            <person name="Toyoda A."/>
            <person name="Minakuchi Y."/>
            <person name="Abe K."/>
            <person name="Yokota A."/>
            <person name="Yabe S."/>
        </authorList>
    </citation>
    <scope>NUCLEOTIDE SEQUENCE [LARGE SCALE GENOMIC DNA]</scope>
    <source>
        <strain evidence="15">S-27</strain>
    </source>
</reference>
<sequence>MSSEEILQEIAVEVSTCARCRLCQGRNKAVPGEGSPTAKVMFIGEGPGYHEDMQARPFVGQAGQFLDSLLASINLKRSDVFITNVVKCRPPNNRDPEPDEMAACSDYLDRQIAAINPQVIVTLGRFSMAKFFGSERISAIHGRARKKDGRICIPMFHPAAGLRNPSTKDAIREDFKKIPLIMAEAERMAAEQPAKAVVQKKREEEPPPQQLSLF</sequence>
<evidence type="ECO:0000256" key="9">
    <source>
        <dbReference type="ARBA" id="ARBA00023004"/>
    </source>
</evidence>
<evidence type="ECO:0000256" key="2">
    <source>
        <dbReference type="ARBA" id="ARBA00006521"/>
    </source>
</evidence>
<dbReference type="OrthoDB" id="5290748at2"/>
<organism evidence="14 15">
    <name type="scientific">Dictyobacter aurantiacus</name>
    <dbReference type="NCBI Taxonomy" id="1936993"/>
    <lineage>
        <taxon>Bacteria</taxon>
        <taxon>Bacillati</taxon>
        <taxon>Chloroflexota</taxon>
        <taxon>Ktedonobacteria</taxon>
        <taxon>Ktedonobacterales</taxon>
        <taxon>Dictyobacteraceae</taxon>
        <taxon>Dictyobacter</taxon>
    </lineage>
</organism>
<protein>
    <recommendedName>
        <fullName evidence="4">Type-4 uracil-DNA glycosylase</fullName>
        <ecNumber evidence="3">3.2.2.27</ecNumber>
    </recommendedName>
</protein>